<gene>
    <name evidence="1" type="ORF">Syun_009259</name>
</gene>
<sequence>MPQYQLLEILQTLLQELCLHIKSVQLGVVLSFLAKALQLSDPLSVQNAIKLLKTIRFVDDMEELTPLGMNIMMENMRNQFLDLLSDIGFVNKSKGPEMILMESPITMIKDIGKTNDTLKVKARVSRKWSSINLKNNDTLLPMDVILLDENSTLDAISTITLYLQYLSLFPEFWYALTKLSSRVSSLELGNRRWVHDSRRVEPALAWVFALQFWGYYRDCGLIWMGSLRKSVTGQAITQAIRDSHLESPCPRSY</sequence>
<dbReference type="Proteomes" id="UP001420932">
    <property type="component" value="Unassembled WGS sequence"/>
</dbReference>
<evidence type="ECO:0000313" key="1">
    <source>
        <dbReference type="EMBL" id="KAK9150950.1"/>
    </source>
</evidence>
<name>A0AAP0KF86_9MAGN</name>
<protein>
    <submittedName>
        <fullName evidence="1">Uncharacterized protein</fullName>
    </submittedName>
</protein>
<accession>A0AAP0KF86</accession>
<dbReference type="AlphaFoldDB" id="A0AAP0KF86"/>
<proteinExistence type="predicted"/>
<reference evidence="1 2" key="1">
    <citation type="submission" date="2024-01" db="EMBL/GenBank/DDBJ databases">
        <title>Genome assemblies of Stephania.</title>
        <authorList>
            <person name="Yang L."/>
        </authorList>
    </citation>
    <scope>NUCLEOTIDE SEQUENCE [LARGE SCALE GENOMIC DNA]</scope>
    <source>
        <strain evidence="1">YNDBR</strain>
        <tissue evidence="1">Leaf</tissue>
    </source>
</reference>
<dbReference type="EMBL" id="JBBNAF010000004">
    <property type="protein sequence ID" value="KAK9150950.1"/>
    <property type="molecule type" value="Genomic_DNA"/>
</dbReference>
<organism evidence="1 2">
    <name type="scientific">Stephania yunnanensis</name>
    <dbReference type="NCBI Taxonomy" id="152371"/>
    <lineage>
        <taxon>Eukaryota</taxon>
        <taxon>Viridiplantae</taxon>
        <taxon>Streptophyta</taxon>
        <taxon>Embryophyta</taxon>
        <taxon>Tracheophyta</taxon>
        <taxon>Spermatophyta</taxon>
        <taxon>Magnoliopsida</taxon>
        <taxon>Ranunculales</taxon>
        <taxon>Menispermaceae</taxon>
        <taxon>Menispermoideae</taxon>
        <taxon>Cissampelideae</taxon>
        <taxon>Stephania</taxon>
    </lineage>
</organism>
<comment type="caution">
    <text evidence="1">The sequence shown here is derived from an EMBL/GenBank/DDBJ whole genome shotgun (WGS) entry which is preliminary data.</text>
</comment>
<keyword evidence="2" id="KW-1185">Reference proteome</keyword>
<evidence type="ECO:0000313" key="2">
    <source>
        <dbReference type="Proteomes" id="UP001420932"/>
    </source>
</evidence>